<evidence type="ECO:0008006" key="5">
    <source>
        <dbReference type="Google" id="ProtNLM"/>
    </source>
</evidence>
<protein>
    <recommendedName>
        <fullName evidence="5">DUF306 domain-containing protein</fullName>
    </recommendedName>
</protein>
<evidence type="ECO:0000313" key="4">
    <source>
        <dbReference type="Proteomes" id="UP000029738"/>
    </source>
</evidence>
<evidence type="ECO:0000313" key="3">
    <source>
        <dbReference type="EMBL" id="KIE10715.1"/>
    </source>
</evidence>
<dbReference type="EMBL" id="JHEG02000048">
    <property type="protein sequence ID" value="KIE10715.1"/>
    <property type="molecule type" value="Genomic_DNA"/>
</dbReference>
<dbReference type="Proteomes" id="UP000029738">
    <property type="component" value="Unassembled WGS sequence"/>
</dbReference>
<evidence type="ECO:0000256" key="1">
    <source>
        <dbReference type="SAM" id="SignalP"/>
    </source>
</evidence>
<dbReference type="RefSeq" id="WP_038077414.1">
    <property type="nucleotide sequence ID" value="NZ_JHEG04000001.1"/>
</dbReference>
<evidence type="ECO:0000313" key="2">
    <source>
        <dbReference type="EMBL" id="KAF3886719.1"/>
    </source>
</evidence>
<accession>A0A0C1RER6</accession>
<name>A0A0C1RER6_9CYAN</name>
<comment type="caution">
    <text evidence="3">The sequence shown here is derived from an EMBL/GenBank/DDBJ whole genome shotgun (WGS) entry which is preliminary data.</text>
</comment>
<organism evidence="3">
    <name type="scientific">Tolypothrix bouteillei VB521301</name>
    <dbReference type="NCBI Taxonomy" id="1479485"/>
    <lineage>
        <taxon>Bacteria</taxon>
        <taxon>Bacillati</taxon>
        <taxon>Cyanobacteriota</taxon>
        <taxon>Cyanophyceae</taxon>
        <taxon>Nostocales</taxon>
        <taxon>Tolypothrichaceae</taxon>
        <taxon>Tolypothrix</taxon>
    </lineage>
</organism>
<keyword evidence="4" id="KW-1185">Reference proteome</keyword>
<proteinExistence type="predicted"/>
<reference evidence="2" key="2">
    <citation type="submission" date="2019-11" db="EMBL/GenBank/DDBJ databases">
        <title>Improved Assembly of Tolypothrix boutellei genome.</title>
        <authorList>
            <person name="Sarangi A.N."/>
            <person name="Mukherjee M."/>
            <person name="Ghosh S."/>
            <person name="Singh D."/>
            <person name="Das A."/>
            <person name="Kant S."/>
            <person name="Prusty A."/>
            <person name="Tripathy S."/>
        </authorList>
    </citation>
    <scope>NUCLEOTIDE SEQUENCE</scope>
    <source>
        <strain evidence="2">VB521301</strain>
    </source>
</reference>
<keyword evidence="1" id="KW-0732">Signal</keyword>
<feature type="signal peptide" evidence="1">
    <location>
        <begin position="1"/>
        <end position="21"/>
    </location>
</feature>
<sequence>MKTLGVLATVFLLTSIVPAFALPSNYQISSNSRVWRWDTKNIKMSDIRFNPEFLLLSVPASESDGNQFKLKVQCGNNPNFYYKQLDSSGRSVKMGRDQGLVTQLCTQAAEIRDEYVRQLLATETCTRINLQYGIRSIPVAQFGDNAKKKDRNNNGLACDL</sequence>
<reference evidence="3" key="1">
    <citation type="journal article" date="2015" name="Genome Announc.">
        <title>Draft Genome Sequence of Tolypothrix boutellei Strain VB521301.</title>
        <authorList>
            <person name="Chandrababunaidu M.M."/>
            <person name="Singh D."/>
            <person name="Sen D."/>
            <person name="Bhan S."/>
            <person name="Das S."/>
            <person name="Gupta A."/>
            <person name="Adhikary S.P."/>
            <person name="Tripathy S."/>
        </authorList>
    </citation>
    <scope>NUCLEOTIDE SEQUENCE</scope>
    <source>
        <strain evidence="3">VB521301</strain>
    </source>
</reference>
<feature type="chain" id="PRO_5036532877" description="DUF306 domain-containing protein" evidence="1">
    <location>
        <begin position="22"/>
        <end position="160"/>
    </location>
</feature>
<gene>
    <name evidence="3" type="ORF">DA73_0219640</name>
    <name evidence="2" type="ORF">DA73_0400015450</name>
</gene>
<dbReference type="AlphaFoldDB" id="A0A0C1RER6"/>
<dbReference type="EMBL" id="JHEG04000001">
    <property type="protein sequence ID" value="KAF3886719.1"/>
    <property type="molecule type" value="Genomic_DNA"/>
</dbReference>